<feature type="region of interest" description="Disordered" evidence="1">
    <location>
        <begin position="215"/>
        <end position="276"/>
    </location>
</feature>
<feature type="compositionally biased region" description="Acidic residues" evidence="1">
    <location>
        <begin position="154"/>
        <end position="191"/>
    </location>
</feature>
<feature type="compositionally biased region" description="Acidic residues" evidence="1">
    <location>
        <begin position="301"/>
        <end position="323"/>
    </location>
</feature>
<dbReference type="Proteomes" id="UP000011693">
    <property type="component" value="Unassembled WGS sequence"/>
</dbReference>
<evidence type="ECO:0000256" key="1">
    <source>
        <dbReference type="SAM" id="MobiDB-lite"/>
    </source>
</evidence>
<feature type="compositionally biased region" description="Acidic residues" evidence="1">
    <location>
        <begin position="108"/>
        <end position="145"/>
    </location>
</feature>
<proteinExistence type="predicted"/>
<sequence length="346" mass="37346">MHGLYGQYGDYEHGHDNHEHEEHNHNDQQNNYNGAMADHQLEVTIEEPTITGLAEAGDETAGEHDIDSASILVIIEDDLIDEAAMTEGQDELTLESATIVVVTHGVDDGDSLDEADDVDHDETDTETETDTDEAVNDDEATETDDGVCCGSADDHDEPADTDDEYDVDDEINECDETDDDRADDTDEDDSFDVTIEQATVFVVFDDHSAMDGIAETETDAETDTETETDADTDTDTDTDADTDTEIGTDCPGPDDAGTDDRDDPIDADDESATGAFDVTVEQATIIVIIADHDMIGDVIEEPENGVDENGDEAEYVNDDEDEIATNGDCPSPTENETTDDVTAALA</sequence>
<dbReference type="OrthoDB" id="239724at2157"/>
<reference evidence="2 3" key="1">
    <citation type="journal article" date="2014" name="PLoS Genet.">
        <title>Phylogenetically driven sequencing of extremely halophilic archaea reveals strategies for static and dynamic osmo-response.</title>
        <authorList>
            <person name="Becker E.A."/>
            <person name="Seitzer P.M."/>
            <person name="Tritt A."/>
            <person name="Larsen D."/>
            <person name="Krusor M."/>
            <person name="Yao A.I."/>
            <person name="Wu D."/>
            <person name="Madern D."/>
            <person name="Eisen J.A."/>
            <person name="Darling A.E."/>
            <person name="Facciotti M.T."/>
        </authorList>
    </citation>
    <scope>NUCLEOTIDE SEQUENCE [LARGE SCALE GENOMIC DNA]</scope>
    <source>
        <strain evidence="2 3">JCM 10990</strain>
    </source>
</reference>
<feature type="region of interest" description="Disordered" evidence="1">
    <location>
        <begin position="106"/>
        <end position="193"/>
    </location>
</feature>
<comment type="caution">
    <text evidence="2">The sequence shown here is derived from an EMBL/GenBank/DDBJ whole genome shotgun (WGS) entry which is preliminary data.</text>
</comment>
<dbReference type="PATRIC" id="fig|1227492.4.peg.3329"/>
<feature type="compositionally biased region" description="Acidic residues" evidence="1">
    <location>
        <begin position="215"/>
        <end position="246"/>
    </location>
</feature>
<feature type="compositionally biased region" description="Acidic residues" evidence="1">
    <location>
        <begin position="256"/>
        <end position="271"/>
    </location>
</feature>
<name>M0A949_9EURY</name>
<dbReference type="RefSeq" id="WP_006168844.1">
    <property type="nucleotide sequence ID" value="NZ_AOIN01000091.1"/>
</dbReference>
<evidence type="ECO:0000313" key="2">
    <source>
        <dbReference type="EMBL" id="ELY95305.1"/>
    </source>
</evidence>
<organism evidence="2 3">
    <name type="scientific">Natrialba chahannaoensis JCM 10990</name>
    <dbReference type="NCBI Taxonomy" id="1227492"/>
    <lineage>
        <taxon>Archaea</taxon>
        <taxon>Methanobacteriati</taxon>
        <taxon>Methanobacteriota</taxon>
        <taxon>Stenosarchaea group</taxon>
        <taxon>Halobacteria</taxon>
        <taxon>Halobacteriales</taxon>
        <taxon>Natrialbaceae</taxon>
        <taxon>Natrialba</taxon>
    </lineage>
</organism>
<protein>
    <submittedName>
        <fullName evidence="2">von Willebrand factor A</fullName>
    </submittedName>
</protein>
<feature type="compositionally biased region" description="Basic and acidic residues" evidence="1">
    <location>
        <begin position="10"/>
        <end position="26"/>
    </location>
</feature>
<dbReference type="EMBL" id="AOIN01000091">
    <property type="protein sequence ID" value="ELY95305.1"/>
    <property type="molecule type" value="Genomic_DNA"/>
</dbReference>
<evidence type="ECO:0000313" key="3">
    <source>
        <dbReference type="Proteomes" id="UP000011693"/>
    </source>
</evidence>
<feature type="region of interest" description="Disordered" evidence="1">
    <location>
        <begin position="1"/>
        <end position="32"/>
    </location>
</feature>
<keyword evidence="3" id="KW-1185">Reference proteome</keyword>
<gene>
    <name evidence="2" type="ORF">C482_16708</name>
</gene>
<feature type="region of interest" description="Disordered" evidence="1">
    <location>
        <begin position="301"/>
        <end position="346"/>
    </location>
</feature>
<accession>M0A949</accession>
<dbReference type="AlphaFoldDB" id="M0A949"/>